<dbReference type="EMBL" id="BRYB01001179">
    <property type="protein sequence ID" value="GMI19870.1"/>
    <property type="molecule type" value="Genomic_DNA"/>
</dbReference>
<keyword evidence="5" id="KW-0067">ATP-binding</keyword>
<feature type="domain" description="Carbohydrate kinase FGGY C-terminal" evidence="7">
    <location>
        <begin position="35"/>
        <end position="225"/>
    </location>
</feature>
<evidence type="ECO:0000256" key="2">
    <source>
        <dbReference type="ARBA" id="ARBA00022679"/>
    </source>
</evidence>
<organism evidence="8 9">
    <name type="scientific">Tetraparma gracilis</name>
    <dbReference type="NCBI Taxonomy" id="2962635"/>
    <lineage>
        <taxon>Eukaryota</taxon>
        <taxon>Sar</taxon>
        <taxon>Stramenopiles</taxon>
        <taxon>Ochrophyta</taxon>
        <taxon>Bolidophyceae</taxon>
        <taxon>Parmales</taxon>
        <taxon>Triparmaceae</taxon>
        <taxon>Tetraparma</taxon>
    </lineage>
</organism>
<dbReference type="SUPFAM" id="SSF53067">
    <property type="entry name" value="Actin-like ATPase domain"/>
    <property type="match status" value="1"/>
</dbReference>
<dbReference type="PANTHER" id="PTHR10196">
    <property type="entry name" value="SUGAR KINASE"/>
    <property type="match status" value="1"/>
</dbReference>
<evidence type="ECO:0000256" key="3">
    <source>
        <dbReference type="ARBA" id="ARBA00022741"/>
    </source>
</evidence>
<evidence type="ECO:0000259" key="7">
    <source>
        <dbReference type="Pfam" id="PF02782"/>
    </source>
</evidence>
<proteinExistence type="inferred from homology"/>
<keyword evidence="9" id="KW-1185">Reference proteome</keyword>
<feature type="transmembrane region" description="Helical" evidence="6">
    <location>
        <begin position="290"/>
        <end position="314"/>
    </location>
</feature>
<keyword evidence="3" id="KW-0547">Nucleotide-binding</keyword>
<gene>
    <name evidence="8" type="ORF">TeGR_g12677</name>
</gene>
<evidence type="ECO:0000256" key="5">
    <source>
        <dbReference type="ARBA" id="ARBA00022840"/>
    </source>
</evidence>
<dbReference type="InterPro" id="IPR018485">
    <property type="entry name" value="FGGY_C"/>
</dbReference>
<evidence type="ECO:0000256" key="4">
    <source>
        <dbReference type="ARBA" id="ARBA00022777"/>
    </source>
</evidence>
<feature type="non-terminal residue" evidence="8">
    <location>
        <position position="1"/>
    </location>
</feature>
<keyword evidence="6" id="KW-0812">Transmembrane</keyword>
<comment type="similarity">
    <text evidence="1">Belongs to the FGGY kinase family.</text>
</comment>
<reference evidence="8 9" key="1">
    <citation type="journal article" date="2023" name="Commun. Biol.">
        <title>Genome analysis of Parmales, the sister group of diatoms, reveals the evolutionary specialization of diatoms from phago-mixotrophs to photoautotrophs.</title>
        <authorList>
            <person name="Ban H."/>
            <person name="Sato S."/>
            <person name="Yoshikawa S."/>
            <person name="Yamada K."/>
            <person name="Nakamura Y."/>
            <person name="Ichinomiya M."/>
            <person name="Sato N."/>
            <person name="Blanc-Mathieu R."/>
            <person name="Endo H."/>
            <person name="Kuwata A."/>
            <person name="Ogata H."/>
        </authorList>
    </citation>
    <scope>NUCLEOTIDE SEQUENCE [LARGE SCALE GENOMIC DNA]</scope>
</reference>
<dbReference type="Pfam" id="PF02782">
    <property type="entry name" value="FGGY_C"/>
    <property type="match status" value="1"/>
</dbReference>
<keyword evidence="6" id="KW-0472">Membrane</keyword>
<name>A0ABQ6M5I1_9STRA</name>
<keyword evidence="6" id="KW-1133">Transmembrane helix</keyword>
<dbReference type="PANTHER" id="PTHR10196:SF69">
    <property type="entry name" value="GLYCEROL KINASE"/>
    <property type="match status" value="1"/>
</dbReference>
<dbReference type="PROSITE" id="PS00445">
    <property type="entry name" value="FGGY_KINASES_2"/>
    <property type="match status" value="1"/>
</dbReference>
<dbReference type="InterPro" id="IPR018483">
    <property type="entry name" value="Carb_kinase_FGGY_CS"/>
</dbReference>
<protein>
    <recommendedName>
        <fullName evidence="7">Carbohydrate kinase FGGY C-terminal domain-containing protein</fullName>
    </recommendedName>
</protein>
<comment type="caution">
    <text evidence="8">The sequence shown here is derived from an EMBL/GenBank/DDBJ whole genome shotgun (WGS) entry which is preliminary data.</text>
</comment>
<dbReference type="Proteomes" id="UP001165060">
    <property type="component" value="Unassembled WGS sequence"/>
</dbReference>
<keyword evidence="2" id="KW-0808">Transferase</keyword>
<evidence type="ECO:0000313" key="8">
    <source>
        <dbReference type="EMBL" id="GMI19870.1"/>
    </source>
</evidence>
<evidence type="ECO:0000313" key="9">
    <source>
        <dbReference type="Proteomes" id="UP001165060"/>
    </source>
</evidence>
<keyword evidence="4" id="KW-0418">Kinase</keyword>
<evidence type="ECO:0000256" key="6">
    <source>
        <dbReference type="SAM" id="Phobius"/>
    </source>
</evidence>
<sequence>YGTCVGALEGVPVSGILGDQQAALFGQSCFQPGEAKCTYGTGQFLMMNTGLTPTPSKNGLLTTVGFKLGDQPCVYALEGAVAYCGSLIQWLRDNLKVIKDAQESEKAAERAGDNGGMYFVPAFAGLFAPHWDATARGCMVGMTAFNTSDHVTRAALEAAAYQAKEVIEAMAKDSGVALTALQVDGGMTANNLLMQFQADMLDTPVSRPVIPETTALGAAYAAGLAVGVWKDFGELKKQWALDRKFESKMEGAVRQKYWTEWQRAVEKSKGWVVVEGEEGKGKGVGGGVGAGGLGVGFTLMTGLALGGVLGWVAASRKK</sequence>
<accession>A0ABQ6M5I1</accession>
<dbReference type="Gene3D" id="3.30.420.40">
    <property type="match status" value="1"/>
</dbReference>
<dbReference type="InterPro" id="IPR043129">
    <property type="entry name" value="ATPase_NBD"/>
</dbReference>
<evidence type="ECO:0000256" key="1">
    <source>
        <dbReference type="ARBA" id="ARBA00009156"/>
    </source>
</evidence>